<evidence type="ECO:0000259" key="10">
    <source>
        <dbReference type="PROSITE" id="PS50109"/>
    </source>
</evidence>
<evidence type="ECO:0000256" key="8">
    <source>
        <dbReference type="ARBA" id="ARBA00023012"/>
    </source>
</evidence>
<protein>
    <recommendedName>
        <fullName evidence="2">histidine kinase</fullName>
        <ecNumber evidence="2">2.7.13.3</ecNumber>
    </recommendedName>
</protein>
<dbReference type="GO" id="GO:0046983">
    <property type="term" value="F:protein dimerization activity"/>
    <property type="evidence" value="ECO:0007669"/>
    <property type="project" value="InterPro"/>
</dbReference>
<dbReference type="Gene3D" id="1.20.5.1930">
    <property type="match status" value="1"/>
</dbReference>
<reference evidence="12" key="1">
    <citation type="submission" date="2016-11" db="EMBL/GenBank/DDBJ databases">
        <authorList>
            <person name="Varghese N."/>
            <person name="Submissions S."/>
        </authorList>
    </citation>
    <scope>NUCLEOTIDE SEQUENCE [LARGE SCALE GENOMIC DNA]</scope>
    <source>
        <strain evidence="12">DSM 18829</strain>
    </source>
</reference>
<evidence type="ECO:0000313" key="11">
    <source>
        <dbReference type="EMBL" id="SHJ14540.1"/>
    </source>
</evidence>
<accession>A0A1M6GXB0</accession>
<comment type="catalytic activity">
    <reaction evidence="1">
        <text>ATP + protein L-histidine = ADP + protein N-phospho-L-histidine.</text>
        <dbReference type="EC" id="2.7.13.3"/>
    </reaction>
</comment>
<name>A0A1M6GXB0_9FLAO</name>
<dbReference type="CDD" id="cd16917">
    <property type="entry name" value="HATPase_UhpB-NarQ-NarX-like"/>
    <property type="match status" value="1"/>
</dbReference>
<keyword evidence="9" id="KW-1133">Transmembrane helix</keyword>
<dbReference type="GO" id="GO:0016020">
    <property type="term" value="C:membrane"/>
    <property type="evidence" value="ECO:0007669"/>
    <property type="project" value="InterPro"/>
</dbReference>
<dbReference type="Gene3D" id="3.30.565.10">
    <property type="entry name" value="Histidine kinase-like ATPase, C-terminal domain"/>
    <property type="match status" value="1"/>
</dbReference>
<feature type="domain" description="Histidine kinase" evidence="10">
    <location>
        <begin position="501"/>
        <end position="589"/>
    </location>
</feature>
<dbReference type="SMART" id="SM00028">
    <property type="entry name" value="TPR"/>
    <property type="match status" value="4"/>
</dbReference>
<dbReference type="GO" id="GO:0000155">
    <property type="term" value="F:phosphorelay sensor kinase activity"/>
    <property type="evidence" value="ECO:0007669"/>
    <property type="project" value="InterPro"/>
</dbReference>
<evidence type="ECO:0000256" key="1">
    <source>
        <dbReference type="ARBA" id="ARBA00000085"/>
    </source>
</evidence>
<dbReference type="STRING" id="415425.SAMN05444363_2779"/>
<evidence type="ECO:0000313" key="12">
    <source>
        <dbReference type="Proteomes" id="UP000184488"/>
    </source>
</evidence>
<dbReference type="InterPro" id="IPR005467">
    <property type="entry name" value="His_kinase_dom"/>
</dbReference>
<dbReference type="AlphaFoldDB" id="A0A1M6GXB0"/>
<dbReference type="PROSITE" id="PS50109">
    <property type="entry name" value="HIS_KIN"/>
    <property type="match status" value="1"/>
</dbReference>
<dbReference type="InterPro" id="IPR003594">
    <property type="entry name" value="HATPase_dom"/>
</dbReference>
<dbReference type="InterPro" id="IPR036890">
    <property type="entry name" value="HATPase_C_sf"/>
</dbReference>
<dbReference type="InterPro" id="IPR019734">
    <property type="entry name" value="TPR_rpt"/>
</dbReference>
<dbReference type="InterPro" id="IPR050482">
    <property type="entry name" value="Sensor_HK_TwoCompSys"/>
</dbReference>
<keyword evidence="9" id="KW-0812">Transmembrane</keyword>
<keyword evidence="3" id="KW-0597">Phosphoprotein</keyword>
<evidence type="ECO:0000256" key="3">
    <source>
        <dbReference type="ARBA" id="ARBA00022553"/>
    </source>
</evidence>
<dbReference type="SUPFAM" id="SSF55874">
    <property type="entry name" value="ATPase domain of HSP90 chaperone/DNA topoisomerase II/histidine kinase"/>
    <property type="match status" value="1"/>
</dbReference>
<dbReference type="SUPFAM" id="SSF48452">
    <property type="entry name" value="TPR-like"/>
    <property type="match status" value="2"/>
</dbReference>
<dbReference type="Gene3D" id="1.25.40.10">
    <property type="entry name" value="Tetratricopeptide repeat domain"/>
    <property type="match status" value="1"/>
</dbReference>
<keyword evidence="8" id="KW-0902">Two-component regulatory system</keyword>
<gene>
    <name evidence="11" type="ORF">SAMN05444363_2779</name>
</gene>
<dbReference type="Pfam" id="PF02518">
    <property type="entry name" value="HATPase_c"/>
    <property type="match status" value="1"/>
</dbReference>
<dbReference type="PANTHER" id="PTHR24421:SF10">
    <property type="entry name" value="NITRATE_NITRITE SENSOR PROTEIN NARQ"/>
    <property type="match status" value="1"/>
</dbReference>
<evidence type="ECO:0000256" key="5">
    <source>
        <dbReference type="ARBA" id="ARBA00022741"/>
    </source>
</evidence>
<dbReference type="SMART" id="SM00387">
    <property type="entry name" value="HATPase_c"/>
    <property type="match status" value="1"/>
</dbReference>
<keyword evidence="6" id="KW-0418">Kinase</keyword>
<feature type="transmembrane region" description="Helical" evidence="9">
    <location>
        <begin position="343"/>
        <end position="362"/>
    </location>
</feature>
<keyword evidence="5" id="KW-0547">Nucleotide-binding</keyword>
<evidence type="ECO:0000256" key="4">
    <source>
        <dbReference type="ARBA" id="ARBA00022679"/>
    </source>
</evidence>
<dbReference type="GO" id="GO:0005524">
    <property type="term" value="F:ATP binding"/>
    <property type="evidence" value="ECO:0007669"/>
    <property type="project" value="UniProtKB-KW"/>
</dbReference>
<evidence type="ECO:0000256" key="7">
    <source>
        <dbReference type="ARBA" id="ARBA00022840"/>
    </source>
</evidence>
<dbReference type="EC" id="2.7.13.3" evidence="2"/>
<dbReference type="Pfam" id="PF13181">
    <property type="entry name" value="TPR_8"/>
    <property type="match status" value="1"/>
</dbReference>
<dbReference type="Proteomes" id="UP000184488">
    <property type="component" value="Unassembled WGS sequence"/>
</dbReference>
<dbReference type="Pfam" id="PF07730">
    <property type="entry name" value="HisKA_3"/>
    <property type="match status" value="1"/>
</dbReference>
<keyword evidence="12" id="KW-1185">Reference proteome</keyword>
<dbReference type="InterPro" id="IPR011712">
    <property type="entry name" value="Sig_transdc_His_kin_sub3_dim/P"/>
</dbReference>
<evidence type="ECO:0000256" key="9">
    <source>
        <dbReference type="SAM" id="Phobius"/>
    </source>
</evidence>
<keyword evidence="9" id="KW-0472">Membrane</keyword>
<organism evidence="11 12">
    <name type="scientific">Flavobacterium terrae</name>
    <dbReference type="NCBI Taxonomy" id="415425"/>
    <lineage>
        <taxon>Bacteria</taxon>
        <taxon>Pseudomonadati</taxon>
        <taxon>Bacteroidota</taxon>
        <taxon>Flavobacteriia</taxon>
        <taxon>Flavobacteriales</taxon>
        <taxon>Flavobacteriaceae</taxon>
        <taxon>Flavobacterium</taxon>
    </lineage>
</organism>
<evidence type="ECO:0000256" key="6">
    <source>
        <dbReference type="ARBA" id="ARBA00022777"/>
    </source>
</evidence>
<dbReference type="InterPro" id="IPR011990">
    <property type="entry name" value="TPR-like_helical_dom_sf"/>
</dbReference>
<proteinExistence type="predicted"/>
<keyword evidence="7" id="KW-0067">ATP-binding</keyword>
<dbReference type="PANTHER" id="PTHR24421">
    <property type="entry name" value="NITRATE/NITRITE SENSOR PROTEIN NARX-RELATED"/>
    <property type="match status" value="1"/>
</dbReference>
<dbReference type="EMBL" id="FQZI01000006">
    <property type="protein sequence ID" value="SHJ14540.1"/>
    <property type="molecule type" value="Genomic_DNA"/>
</dbReference>
<keyword evidence="4" id="KW-0808">Transferase</keyword>
<sequence>MTLYSKINKILFIVILLITALNCFGSQNQRTKTDSIIYYVEKNKPLKAISFARKESESSLLNKNYNHYCDVMIRKSEIFRNINDYENALNTLYEALAIAEKNNLKSKQCLIYRGIGNLNGLTFEFTKAKKYLHKALKIAKTLNDNDLLSKANQGLLRIHYETGSDSVDYYLKKIAYYSSKSNDLYERFKNYSNFSKIYLDKGNPDGKKYLDSAYIFAKKIGRKDNIANTLNDLGVYYMNILKDNKKALEAFFQVLKLYPNSENSKILSVSYSNISYAYEQMGDYKKALEYNNKYYDLFSEISSGRLNAARQEIETKYQIKKIEDEFKEKQSLIEERQARNQKLLLLFASIFILAGFIFYFYYQNLLLKQKNKIKDLDNDLQYKIISATLDGQDQERNKISGILHDHVSAILSSVGLHLSAFESSLTKEQIEDLKKTRSLLKDAHDKVRDLSHELVPPLLVKLGLQYALKDLCENNSNSLLSFEFHSTLAREKRFHPDFENRIYFIVSELLNNIIKHSEATNAKLSIEELGDKLHITIEDNGKGFNTNNINKSNGFGLTQIRARVNNMNGKMKIKSEPNKGTIINITVDE</sequence>
<evidence type="ECO:0000256" key="2">
    <source>
        <dbReference type="ARBA" id="ARBA00012438"/>
    </source>
</evidence>